<keyword evidence="2" id="KW-0732">Signal</keyword>
<dbReference type="InterPro" id="IPR011001">
    <property type="entry name" value="Saposin-like"/>
</dbReference>
<dbReference type="SMART" id="SM00741">
    <property type="entry name" value="SapB"/>
    <property type="match status" value="1"/>
</dbReference>
<dbReference type="InterPro" id="IPR008138">
    <property type="entry name" value="SapB_2"/>
</dbReference>
<evidence type="ECO:0000256" key="2">
    <source>
        <dbReference type="SAM" id="SignalP"/>
    </source>
</evidence>
<feature type="chain" id="PRO_5002082306" evidence="2">
    <location>
        <begin position="17"/>
        <end position="102"/>
    </location>
</feature>
<keyword evidence="5" id="KW-1185">Reference proteome</keyword>
<dbReference type="Gene3D" id="1.10.225.10">
    <property type="entry name" value="Saposin-like"/>
    <property type="match status" value="1"/>
</dbReference>
<keyword evidence="1" id="KW-1015">Disulfide bond</keyword>
<protein>
    <submittedName>
        <fullName evidence="4">Surfactant protein B</fullName>
    </submittedName>
</protein>
<dbReference type="Pfam" id="PF03489">
    <property type="entry name" value="SapB_2"/>
    <property type="match status" value="1"/>
</dbReference>
<evidence type="ECO:0000256" key="1">
    <source>
        <dbReference type="ARBA" id="ARBA00023157"/>
    </source>
</evidence>
<evidence type="ECO:0000313" key="4">
    <source>
        <dbReference type="EMBL" id="KHJ98578.1"/>
    </source>
</evidence>
<dbReference type="Proteomes" id="UP000053660">
    <property type="component" value="Unassembled WGS sequence"/>
</dbReference>
<evidence type="ECO:0000313" key="5">
    <source>
        <dbReference type="Proteomes" id="UP000053660"/>
    </source>
</evidence>
<dbReference type="PROSITE" id="PS50015">
    <property type="entry name" value="SAP_B"/>
    <property type="match status" value="1"/>
</dbReference>
<feature type="signal peptide" evidence="2">
    <location>
        <begin position="1"/>
        <end position="16"/>
    </location>
</feature>
<accession>A0A0B1TM12</accession>
<feature type="domain" description="Saposin B-type" evidence="3">
    <location>
        <begin position="25"/>
        <end position="102"/>
    </location>
</feature>
<dbReference type="InterPro" id="IPR008139">
    <property type="entry name" value="SaposinB_dom"/>
</dbReference>
<dbReference type="AlphaFoldDB" id="A0A0B1TM12"/>
<gene>
    <name evidence="4" type="ORF">OESDEN_01433</name>
</gene>
<proteinExistence type="predicted"/>
<reference evidence="4 5" key="1">
    <citation type="submission" date="2014-03" db="EMBL/GenBank/DDBJ databases">
        <title>Draft genome of the hookworm Oesophagostomum dentatum.</title>
        <authorList>
            <person name="Mitreva M."/>
        </authorList>
    </citation>
    <scope>NUCLEOTIDE SEQUENCE [LARGE SCALE GENOMIC DNA]</scope>
    <source>
        <strain evidence="4 5">OD-Hann</strain>
    </source>
</reference>
<organism evidence="4 5">
    <name type="scientific">Oesophagostomum dentatum</name>
    <name type="common">Nodular worm</name>
    <dbReference type="NCBI Taxonomy" id="61180"/>
    <lineage>
        <taxon>Eukaryota</taxon>
        <taxon>Metazoa</taxon>
        <taxon>Ecdysozoa</taxon>
        <taxon>Nematoda</taxon>
        <taxon>Chromadorea</taxon>
        <taxon>Rhabditida</taxon>
        <taxon>Rhabditina</taxon>
        <taxon>Rhabditomorpha</taxon>
        <taxon>Strongyloidea</taxon>
        <taxon>Strongylidae</taxon>
        <taxon>Oesophagostomum</taxon>
    </lineage>
</organism>
<dbReference type="OrthoDB" id="69496at2759"/>
<evidence type="ECO:0000259" key="3">
    <source>
        <dbReference type="PROSITE" id="PS50015"/>
    </source>
</evidence>
<dbReference type="EMBL" id="KN549296">
    <property type="protein sequence ID" value="KHJ98578.1"/>
    <property type="molecule type" value="Genomic_DNA"/>
</dbReference>
<sequence>MSTLIILGLLAIICSATVIPPARSSVAECLMCEIAVRVAAPDLGKDTQEIEKDFDKECKKELKLPFADKKCENYVNEHLDPIIKELESGTAPKDVCVKLHGC</sequence>
<dbReference type="SUPFAM" id="SSF47862">
    <property type="entry name" value="Saposin"/>
    <property type="match status" value="1"/>
</dbReference>
<name>A0A0B1TM12_OESDE</name>